<dbReference type="PANTHER" id="PTHR46338">
    <property type="entry name" value="TRANSCRIPTION INITIATION FACTOR TFIID SUBUNIT 8"/>
    <property type="match status" value="1"/>
</dbReference>
<evidence type="ECO:0000256" key="4">
    <source>
        <dbReference type="ARBA" id="ARBA00023242"/>
    </source>
</evidence>
<evidence type="ECO:0000256" key="5">
    <source>
        <dbReference type="SAM" id="SignalP"/>
    </source>
</evidence>
<keyword evidence="5" id="KW-0732">Signal</keyword>
<feature type="signal peptide" evidence="5">
    <location>
        <begin position="1"/>
        <end position="15"/>
    </location>
</feature>
<dbReference type="InterPro" id="IPR009072">
    <property type="entry name" value="Histone-fold"/>
</dbReference>
<dbReference type="InterPro" id="IPR006565">
    <property type="entry name" value="BTP"/>
</dbReference>
<comment type="caution">
    <text evidence="7">The sequence shown here is derived from an EMBL/GenBank/DDBJ whole genome shotgun (WGS) entry which is preliminary data.</text>
</comment>
<dbReference type="EMBL" id="JBFOLK010000006">
    <property type="protein sequence ID" value="KAL2504961.1"/>
    <property type="molecule type" value="Genomic_DNA"/>
</dbReference>
<evidence type="ECO:0000256" key="1">
    <source>
        <dbReference type="ARBA" id="ARBA00004123"/>
    </source>
</evidence>
<keyword evidence="2" id="KW-0805">Transcription regulation</keyword>
<dbReference type="Pfam" id="PF07524">
    <property type="entry name" value="Bromo_TP"/>
    <property type="match status" value="1"/>
</dbReference>
<gene>
    <name evidence="7" type="ORF">Adt_20582</name>
</gene>
<evidence type="ECO:0000256" key="3">
    <source>
        <dbReference type="ARBA" id="ARBA00023163"/>
    </source>
</evidence>
<evidence type="ECO:0000313" key="8">
    <source>
        <dbReference type="Proteomes" id="UP001604336"/>
    </source>
</evidence>
<keyword evidence="3" id="KW-0804">Transcription</keyword>
<reference evidence="8" key="1">
    <citation type="submission" date="2024-07" db="EMBL/GenBank/DDBJ databases">
        <title>Two chromosome-level genome assemblies of Korean endemic species Abeliophyllum distichum and Forsythia ovata (Oleaceae).</title>
        <authorList>
            <person name="Jang H."/>
        </authorList>
    </citation>
    <scope>NUCLEOTIDE SEQUENCE [LARGE SCALE GENOMIC DNA]</scope>
</reference>
<evidence type="ECO:0000256" key="2">
    <source>
        <dbReference type="ARBA" id="ARBA00023015"/>
    </source>
</evidence>
<accession>A0ABD1SWX6</accession>
<feature type="domain" description="Bromodomain associated" evidence="6">
    <location>
        <begin position="63"/>
        <end position="139"/>
    </location>
</feature>
<organism evidence="7 8">
    <name type="scientific">Abeliophyllum distichum</name>
    <dbReference type="NCBI Taxonomy" id="126358"/>
    <lineage>
        <taxon>Eukaryota</taxon>
        <taxon>Viridiplantae</taxon>
        <taxon>Streptophyta</taxon>
        <taxon>Embryophyta</taxon>
        <taxon>Tracheophyta</taxon>
        <taxon>Spermatophyta</taxon>
        <taxon>Magnoliopsida</taxon>
        <taxon>eudicotyledons</taxon>
        <taxon>Gunneridae</taxon>
        <taxon>Pentapetalae</taxon>
        <taxon>asterids</taxon>
        <taxon>lamiids</taxon>
        <taxon>Lamiales</taxon>
        <taxon>Oleaceae</taxon>
        <taxon>Forsythieae</taxon>
        <taxon>Abeliophyllum</taxon>
    </lineage>
</organism>
<dbReference type="SMART" id="SM00576">
    <property type="entry name" value="BTP"/>
    <property type="match status" value="1"/>
</dbReference>
<comment type="subcellular location">
    <subcellularLocation>
        <location evidence="1">Nucleus</location>
    </subcellularLocation>
</comment>
<dbReference type="AlphaFoldDB" id="A0ABD1SWX6"/>
<evidence type="ECO:0000259" key="6">
    <source>
        <dbReference type="SMART" id="SM00576"/>
    </source>
</evidence>
<dbReference type="PANTHER" id="PTHR46338:SF1">
    <property type="entry name" value="TRANSCRIPTION INITIATION FACTOR TFIID SUBUNIT 8"/>
    <property type="match status" value="1"/>
</dbReference>
<proteinExistence type="predicted"/>
<feature type="chain" id="PRO_5044783243" evidence="5">
    <location>
        <begin position="16"/>
        <end position="501"/>
    </location>
</feature>
<dbReference type="Gene3D" id="1.10.20.10">
    <property type="entry name" value="Histone, subunit A"/>
    <property type="match status" value="1"/>
</dbReference>
<dbReference type="Proteomes" id="UP001604336">
    <property type="component" value="Unassembled WGS sequence"/>
</dbReference>
<sequence>MRFFFISWRITFIFGKFSLREVIFYDYEVLLNMSDGGGKYVVELLKEKEYRQVKKKNKGSGNDDFAQAIARIAVAQVCESLGYQSFQQSALDALSDVGVRYIREIGKTAMSCANLANRNECNVLDVIQGLEDLGSVQGFSGASDINHCLSGSGVVRDIIQYVDKAEEFPFAYSFPNFPVVKERKLYASFAQMGENPPDEHIPGWLPKFPDPDTLDLNSRDKKEAELAVEGRIEERHMTVDRSLLNLQQKLICNRLEAGLAYEPGDAAKAQRAVEGNPFLAPPLQFEEKEVSLPVLPVKVSDEATRICQNHAVLENHVSVLEPCAPATEDIRTQLCKSIEDRRKVPLNGRTTVKFKFGSRRKCSSTAMSLRNEGVEKISLWFGVDRDGKDDKKRRAEQILGENMENSQDINSGTGSCYLFQLVIVKELEFSLFGLYRLLKPYFSNFHEFLRIVLQISDVLRSGSLEMNHVAPLAGWCSREQVHSKWYISPGGSQIAAGLTRI</sequence>
<name>A0ABD1SWX6_9LAMI</name>
<dbReference type="InterPro" id="IPR037818">
    <property type="entry name" value="TAF8"/>
</dbReference>
<protein>
    <submittedName>
        <fullName evidence="7">Bromodomain transcription factor</fullName>
    </submittedName>
</protein>
<evidence type="ECO:0000313" key="7">
    <source>
        <dbReference type="EMBL" id="KAL2504961.1"/>
    </source>
</evidence>
<dbReference type="GO" id="GO:0005634">
    <property type="term" value="C:nucleus"/>
    <property type="evidence" value="ECO:0007669"/>
    <property type="project" value="UniProtKB-SubCell"/>
</dbReference>
<dbReference type="SUPFAM" id="SSF47113">
    <property type="entry name" value="Histone-fold"/>
    <property type="match status" value="1"/>
</dbReference>
<keyword evidence="4" id="KW-0539">Nucleus</keyword>
<keyword evidence="8" id="KW-1185">Reference proteome</keyword>